<dbReference type="CDD" id="cd07726">
    <property type="entry name" value="ST1585-like_MBL-fold"/>
    <property type="match status" value="1"/>
</dbReference>
<dbReference type="InterPro" id="IPR036866">
    <property type="entry name" value="RibonucZ/Hydroxyglut_hydro"/>
</dbReference>
<organism evidence="2 3">
    <name type="scientific">candidate division KSB3 bacterium</name>
    <dbReference type="NCBI Taxonomy" id="2044937"/>
    <lineage>
        <taxon>Bacteria</taxon>
        <taxon>candidate division KSB3</taxon>
    </lineage>
</organism>
<feature type="domain" description="Metallo-beta-lactamase" evidence="1">
    <location>
        <begin position="19"/>
        <end position="224"/>
    </location>
</feature>
<dbReference type="Pfam" id="PF00753">
    <property type="entry name" value="Lactamase_B"/>
    <property type="match status" value="1"/>
</dbReference>
<dbReference type="SUPFAM" id="SSF56281">
    <property type="entry name" value="Metallo-hydrolase/oxidoreductase"/>
    <property type="match status" value="1"/>
</dbReference>
<dbReference type="PANTHER" id="PTHR42951">
    <property type="entry name" value="METALLO-BETA-LACTAMASE DOMAIN-CONTAINING"/>
    <property type="match status" value="1"/>
</dbReference>
<dbReference type="AlphaFoldDB" id="A0A2G6KBS9"/>
<sequence>MDLTCEITTIDTGFVRPGFDASHLIVEGGEAAFVDVGVSHSVPVLREALKQHQVAPENVKYLILTHIHLDHAGGAGVFLQELPNAQVVVHPKGARHLIKPERLIQGSMAVYGEERFRTYFGEVLPIPAERVIEAHHEDRLSLNGRELEFLDTPGHARHHVCVVDEKSRGIFTGDTFGLSYRDFDTLNGPFIFPATAPVHFDPENMHETIDLLISYQPKKMYLTHFGCVEGVSRLADEMHELIDLFAAVAQRVDGMNDEQRHLSLIEEITQLLVVRLKTHGCTLPEERITELLLTDITLNAQGLTVWLDRNRPKQAS</sequence>
<protein>
    <submittedName>
        <fullName evidence="2">MBL fold metallo-hydrolase</fullName>
    </submittedName>
</protein>
<dbReference type="InterPro" id="IPR001279">
    <property type="entry name" value="Metallo-B-lactamas"/>
</dbReference>
<dbReference type="InterPro" id="IPR037482">
    <property type="entry name" value="ST1585_MBL-fold"/>
</dbReference>
<evidence type="ECO:0000313" key="3">
    <source>
        <dbReference type="Proteomes" id="UP000230821"/>
    </source>
</evidence>
<keyword evidence="2" id="KW-0378">Hydrolase</keyword>
<dbReference type="Gene3D" id="3.60.15.10">
    <property type="entry name" value="Ribonuclease Z/Hydroxyacylglutathione hydrolase-like"/>
    <property type="match status" value="1"/>
</dbReference>
<name>A0A2G6KBS9_9BACT</name>
<dbReference type="SMART" id="SM00849">
    <property type="entry name" value="Lactamase_B"/>
    <property type="match status" value="1"/>
</dbReference>
<dbReference type="EMBL" id="PDSK01000103">
    <property type="protein sequence ID" value="PIE33117.1"/>
    <property type="molecule type" value="Genomic_DNA"/>
</dbReference>
<dbReference type="PANTHER" id="PTHR42951:SF22">
    <property type="entry name" value="METALLO BETA-LACTAMASE SUPERFAMILY LIPOPROTEIN"/>
    <property type="match status" value="1"/>
</dbReference>
<comment type="caution">
    <text evidence="2">The sequence shown here is derived from an EMBL/GenBank/DDBJ whole genome shotgun (WGS) entry which is preliminary data.</text>
</comment>
<dbReference type="InterPro" id="IPR050855">
    <property type="entry name" value="NDM-1-like"/>
</dbReference>
<dbReference type="Proteomes" id="UP000230821">
    <property type="component" value="Unassembled WGS sequence"/>
</dbReference>
<gene>
    <name evidence="2" type="ORF">CSA56_13105</name>
</gene>
<accession>A0A2G6KBS9</accession>
<proteinExistence type="predicted"/>
<evidence type="ECO:0000259" key="1">
    <source>
        <dbReference type="SMART" id="SM00849"/>
    </source>
</evidence>
<reference evidence="2 3" key="1">
    <citation type="submission" date="2017-10" db="EMBL/GenBank/DDBJ databases">
        <title>Novel microbial diversity and functional potential in the marine mammal oral microbiome.</title>
        <authorList>
            <person name="Dudek N.K."/>
            <person name="Sun C.L."/>
            <person name="Burstein D."/>
            <person name="Kantor R.S."/>
            <person name="Aliaga Goltsman D.S."/>
            <person name="Bik E.M."/>
            <person name="Thomas B.C."/>
            <person name="Banfield J.F."/>
            <person name="Relman D.A."/>
        </authorList>
    </citation>
    <scope>NUCLEOTIDE SEQUENCE [LARGE SCALE GENOMIC DNA]</scope>
    <source>
        <strain evidence="2">DOLJORAL78_47_16</strain>
    </source>
</reference>
<dbReference type="GO" id="GO:0016787">
    <property type="term" value="F:hydrolase activity"/>
    <property type="evidence" value="ECO:0007669"/>
    <property type="project" value="UniProtKB-KW"/>
</dbReference>
<evidence type="ECO:0000313" key="2">
    <source>
        <dbReference type="EMBL" id="PIE33117.1"/>
    </source>
</evidence>